<dbReference type="InterPro" id="IPR004476">
    <property type="entry name" value="RNase_II/RNase_R"/>
</dbReference>
<protein>
    <recommendedName>
        <fullName evidence="7">Ribonuclease R</fullName>
        <shortName evidence="7">RNase R</shortName>
        <ecNumber evidence="7">3.1.13.1</ecNumber>
    </recommendedName>
</protein>
<dbReference type="HAMAP" id="MF_01895">
    <property type="entry name" value="RNase_R"/>
    <property type="match status" value="1"/>
</dbReference>
<evidence type="ECO:0000313" key="9">
    <source>
        <dbReference type="EMBL" id="MBU5335890.1"/>
    </source>
</evidence>
<reference evidence="9 10" key="1">
    <citation type="submission" date="2021-06" db="EMBL/GenBank/DDBJ databases">
        <authorList>
            <person name="Sun Q."/>
            <person name="Li D."/>
        </authorList>
    </citation>
    <scope>NUCLEOTIDE SEQUENCE [LARGE SCALE GENOMIC DNA]</scope>
    <source>
        <strain evidence="9 10">N19</strain>
    </source>
</reference>
<dbReference type="Pfam" id="PF00575">
    <property type="entry name" value="S1"/>
    <property type="match status" value="1"/>
</dbReference>
<keyword evidence="10" id="KW-1185">Reference proteome</keyword>
<dbReference type="InterPro" id="IPR022966">
    <property type="entry name" value="RNase_II/R_CS"/>
</dbReference>
<dbReference type="PANTHER" id="PTHR23355:SF9">
    <property type="entry name" value="DIS3-LIKE EXONUCLEASE 2"/>
    <property type="match status" value="1"/>
</dbReference>
<dbReference type="SMART" id="SM00955">
    <property type="entry name" value="RNB"/>
    <property type="match status" value="1"/>
</dbReference>
<dbReference type="SMART" id="SM00357">
    <property type="entry name" value="CSP"/>
    <property type="match status" value="2"/>
</dbReference>
<keyword evidence="3 7" id="KW-0540">Nuclease</keyword>
<comment type="catalytic activity">
    <reaction evidence="7">
        <text>Exonucleolytic cleavage in the 3'- to 5'-direction to yield nucleoside 5'-phosphates.</text>
        <dbReference type="EC" id="3.1.13.1"/>
    </reaction>
</comment>
<gene>
    <name evidence="7 9" type="primary">rnr</name>
    <name evidence="9" type="ORF">KQI20_05510</name>
</gene>
<evidence type="ECO:0000256" key="6">
    <source>
        <dbReference type="ARBA" id="ARBA00022884"/>
    </source>
</evidence>
<keyword evidence="5 7" id="KW-0269">Exonuclease</keyword>
<evidence type="ECO:0000256" key="4">
    <source>
        <dbReference type="ARBA" id="ARBA00022801"/>
    </source>
</evidence>
<comment type="subcellular location">
    <subcellularLocation>
        <location evidence="1 7">Cytoplasm</location>
    </subcellularLocation>
</comment>
<evidence type="ECO:0000256" key="2">
    <source>
        <dbReference type="ARBA" id="ARBA00022490"/>
    </source>
</evidence>
<evidence type="ECO:0000256" key="5">
    <source>
        <dbReference type="ARBA" id="ARBA00022839"/>
    </source>
</evidence>
<evidence type="ECO:0000256" key="3">
    <source>
        <dbReference type="ARBA" id="ARBA00022722"/>
    </source>
</evidence>
<dbReference type="Pfam" id="PF00773">
    <property type="entry name" value="RNB"/>
    <property type="match status" value="1"/>
</dbReference>
<keyword evidence="4 7" id="KW-0378">Hydrolase</keyword>
<accession>A0ABS6DVN3</accession>
<dbReference type="InterPro" id="IPR040476">
    <property type="entry name" value="CSD2"/>
</dbReference>
<feature type="domain" description="S1 motif" evidence="8">
    <location>
        <begin position="627"/>
        <end position="707"/>
    </location>
</feature>
<dbReference type="PANTHER" id="PTHR23355">
    <property type="entry name" value="RIBONUCLEASE"/>
    <property type="match status" value="1"/>
</dbReference>
<dbReference type="CDD" id="cd04471">
    <property type="entry name" value="S1_RNase_R"/>
    <property type="match status" value="1"/>
</dbReference>
<name>A0ABS6DVN3_9FIRM</name>
<comment type="function">
    <text evidence="7">3'-5' exoribonuclease that releases 5'-nucleoside monophosphates and is involved in maturation of structured RNAs.</text>
</comment>
<sequence length="731" mass="83883">MTPEIREKLLGLINEKAYNPLKKDELALIFDIHSCEMPLFNNFLEELQDEGYLIISKKGRVMAPSAMGYFVGKFISHRKGFGFVESDEEFTQDLFIGPDDINGAMNGDRVMAEIVKPAEEGRRAEGAIVKVLKRENETVIGLFQLSNKNFGFVIPDDKKFTQDIYIPSRYFSGAKDNDKVVCKITVWPTEGRKPEGKITEVIGQKGERGVEIDSIIRAHGLPEEFPHKVLEEADRVIVPIPEEEIKRRMDLRDLKTFTIDGEDAKDLDDAVSIEVLENGNYKLGVHIADVSHYVREGSKLDKEAIKRATSVYLVDKVIPMLPKQLSNGVCSLNPFEDKLTLSVFMEINADGKVLKYDIAESVINSKARMTYTEVSDILEKDDEKLKSTFSNLVEEFHNAEKLARILMKRRERRGSIDFDFPESKIILNSEGKVADIKSYERRISNRMIEEFMLVTNETVAEHYFWLQTPFVYRIHEIPAAEKMETLSKFIATFGYTLKGDLEQIHPKEIQRVLNLIKGTPEEEAISTIMLRSMRQARYAPQCVGHFGLAAQYYSHFTSPIRRYPDLQIHRIIKEQLNGKLTPKRSEQLANIVEYASNQSSEQEREAELAERDVHDYYKAVYMEERIGQEFDGTISSVTSFGMFVELENTVEGLIRMVDMTDDYYNYIESSYSLVGERTKRVFRIGDQVRIKVSKVNVDFREIDFELVSVKEDNRLVDAVVDKVEADEKDSE</sequence>
<evidence type="ECO:0000313" key="10">
    <source>
        <dbReference type="Proteomes" id="UP001196301"/>
    </source>
</evidence>
<dbReference type="InterPro" id="IPR003029">
    <property type="entry name" value="S1_domain"/>
</dbReference>
<comment type="caution">
    <text evidence="9">The sequence shown here is derived from an EMBL/GenBank/DDBJ whole genome shotgun (WGS) entry which is preliminary data.</text>
</comment>
<dbReference type="EMBL" id="JAHLOQ010000011">
    <property type="protein sequence ID" value="MBU5335890.1"/>
    <property type="molecule type" value="Genomic_DNA"/>
</dbReference>
<dbReference type="InterPro" id="IPR001900">
    <property type="entry name" value="RNase_II/R"/>
</dbReference>
<dbReference type="NCBIfam" id="TIGR00358">
    <property type="entry name" value="3_prime_RNase"/>
    <property type="match status" value="1"/>
</dbReference>
<evidence type="ECO:0000256" key="7">
    <source>
        <dbReference type="HAMAP-Rule" id="MF_01895"/>
    </source>
</evidence>
<comment type="similarity">
    <text evidence="7">Belongs to the RNR ribonuclease family. RNase R subfamily.</text>
</comment>
<evidence type="ECO:0000259" key="8">
    <source>
        <dbReference type="PROSITE" id="PS50126"/>
    </source>
</evidence>
<dbReference type="Pfam" id="PF08206">
    <property type="entry name" value="OB_RNB"/>
    <property type="match status" value="1"/>
</dbReference>
<dbReference type="InterPro" id="IPR011805">
    <property type="entry name" value="RNase_R"/>
</dbReference>
<organism evidence="9 10">
    <name type="scientific">Intestinibacter bartlettii</name>
    <dbReference type="NCBI Taxonomy" id="261299"/>
    <lineage>
        <taxon>Bacteria</taxon>
        <taxon>Bacillati</taxon>
        <taxon>Bacillota</taxon>
        <taxon>Clostridia</taxon>
        <taxon>Peptostreptococcales</taxon>
        <taxon>Peptostreptococcaceae</taxon>
        <taxon>Intestinibacter</taxon>
    </lineage>
</organism>
<evidence type="ECO:0000256" key="1">
    <source>
        <dbReference type="ARBA" id="ARBA00004496"/>
    </source>
</evidence>
<dbReference type="PROSITE" id="PS50126">
    <property type="entry name" value="S1"/>
    <property type="match status" value="1"/>
</dbReference>
<dbReference type="EC" id="3.1.13.1" evidence="7"/>
<dbReference type="RefSeq" id="WP_216569027.1">
    <property type="nucleotide sequence ID" value="NZ_JAHLOQ010000011.1"/>
</dbReference>
<proteinExistence type="inferred from homology"/>
<dbReference type="NCBIfam" id="TIGR02063">
    <property type="entry name" value="RNase_R"/>
    <property type="match status" value="1"/>
</dbReference>
<dbReference type="PROSITE" id="PS01175">
    <property type="entry name" value="RIBONUCLEASE_II"/>
    <property type="match status" value="1"/>
</dbReference>
<dbReference type="Pfam" id="PF17876">
    <property type="entry name" value="CSD2"/>
    <property type="match status" value="1"/>
</dbReference>
<dbReference type="SMART" id="SM00316">
    <property type="entry name" value="S1"/>
    <property type="match status" value="1"/>
</dbReference>
<dbReference type="InterPro" id="IPR050180">
    <property type="entry name" value="RNR_Ribonuclease"/>
</dbReference>
<keyword evidence="6 7" id="KW-0694">RNA-binding</keyword>
<dbReference type="InterPro" id="IPR013223">
    <property type="entry name" value="RNase_B_OB_dom"/>
</dbReference>
<keyword evidence="2 7" id="KW-0963">Cytoplasm</keyword>
<dbReference type="Proteomes" id="UP001196301">
    <property type="component" value="Unassembled WGS sequence"/>
</dbReference>
<dbReference type="InterPro" id="IPR011129">
    <property type="entry name" value="CSD"/>
</dbReference>